<evidence type="ECO:0000256" key="10">
    <source>
        <dbReference type="ARBA" id="ARBA00048336"/>
    </source>
</evidence>
<evidence type="ECO:0000256" key="5">
    <source>
        <dbReference type="ARBA" id="ARBA00022801"/>
    </source>
</evidence>
<evidence type="ECO:0000256" key="3">
    <source>
        <dbReference type="ARBA" id="ARBA00022723"/>
    </source>
</evidence>
<evidence type="ECO:0000259" key="14">
    <source>
        <dbReference type="PROSITE" id="PS51479"/>
    </source>
</evidence>
<dbReference type="PANTHER" id="PTHR14732">
    <property type="entry name" value="RNA POLYMERASE II SUBUNIT B1 CTD PHOSPHATASE RPAP2-RELATED"/>
    <property type="match status" value="1"/>
</dbReference>
<feature type="region of interest" description="Disordered" evidence="13">
    <location>
        <begin position="305"/>
        <end position="360"/>
    </location>
</feature>
<dbReference type="GO" id="GO:0043175">
    <property type="term" value="F:RNA polymerase core enzyme binding"/>
    <property type="evidence" value="ECO:0007669"/>
    <property type="project" value="UniProtKB-UniRule"/>
</dbReference>
<dbReference type="InterPro" id="IPR038534">
    <property type="entry name" value="Rtr1/RPAP2_sf"/>
</dbReference>
<evidence type="ECO:0000256" key="1">
    <source>
        <dbReference type="ARBA" id="ARBA00004123"/>
    </source>
</evidence>
<feature type="domain" description="RTR1-type" evidence="14">
    <location>
        <begin position="81"/>
        <end position="163"/>
    </location>
</feature>
<keyword evidence="5 12" id="KW-0378">Hydrolase</keyword>
<evidence type="ECO:0000256" key="8">
    <source>
        <dbReference type="ARBA" id="ARBA00023242"/>
    </source>
</evidence>
<comment type="similarity">
    <text evidence="2 11 12">Belongs to the RPAP2 family.</text>
</comment>
<dbReference type="InterPro" id="IPR007308">
    <property type="entry name" value="Rtr1/RPAP2_dom"/>
</dbReference>
<comment type="function">
    <text evidence="12">Putative RNA polymerase II subunit B1 C-terminal domain (CTD) phosphatase involved in RNA polymerase II transcription regulation.</text>
</comment>
<comment type="caution">
    <text evidence="15">The sequence shown here is derived from an EMBL/GenBank/DDBJ whole genome shotgun (WGS) entry which is preliminary data.</text>
</comment>
<keyword evidence="3 12" id="KW-0479">Metal-binding</keyword>
<keyword evidence="16" id="KW-1185">Reference proteome</keyword>
<organism evidence="15 16">
    <name type="scientific">Rhizophlyctis rosea</name>
    <dbReference type="NCBI Taxonomy" id="64517"/>
    <lineage>
        <taxon>Eukaryota</taxon>
        <taxon>Fungi</taxon>
        <taxon>Fungi incertae sedis</taxon>
        <taxon>Chytridiomycota</taxon>
        <taxon>Chytridiomycota incertae sedis</taxon>
        <taxon>Chytridiomycetes</taxon>
        <taxon>Rhizophlyctidales</taxon>
        <taxon>Rhizophlyctidaceae</taxon>
        <taxon>Rhizophlyctis</taxon>
    </lineage>
</organism>
<dbReference type="GO" id="GO:0008420">
    <property type="term" value="F:RNA polymerase II CTD heptapeptide repeat phosphatase activity"/>
    <property type="evidence" value="ECO:0007669"/>
    <property type="project" value="UniProtKB-UniRule"/>
</dbReference>
<evidence type="ECO:0000256" key="4">
    <source>
        <dbReference type="ARBA" id="ARBA00022771"/>
    </source>
</evidence>
<comment type="catalytic activity">
    <reaction evidence="9 12">
        <text>O-phospho-L-seryl-[protein] + H2O = L-seryl-[protein] + phosphate</text>
        <dbReference type="Rhea" id="RHEA:20629"/>
        <dbReference type="Rhea" id="RHEA-COMP:9863"/>
        <dbReference type="Rhea" id="RHEA-COMP:11604"/>
        <dbReference type="ChEBI" id="CHEBI:15377"/>
        <dbReference type="ChEBI" id="CHEBI:29999"/>
        <dbReference type="ChEBI" id="CHEBI:43474"/>
        <dbReference type="ChEBI" id="CHEBI:83421"/>
        <dbReference type="EC" id="3.1.3.16"/>
    </reaction>
</comment>
<evidence type="ECO:0000256" key="2">
    <source>
        <dbReference type="ARBA" id="ARBA00005676"/>
    </source>
</evidence>
<proteinExistence type="inferred from homology"/>
<reference evidence="15" key="1">
    <citation type="submission" date="2020-05" db="EMBL/GenBank/DDBJ databases">
        <title>Phylogenomic resolution of chytrid fungi.</title>
        <authorList>
            <person name="Stajich J.E."/>
            <person name="Amses K."/>
            <person name="Simmons R."/>
            <person name="Seto K."/>
            <person name="Myers J."/>
            <person name="Bonds A."/>
            <person name="Quandt C.A."/>
            <person name="Barry K."/>
            <person name="Liu P."/>
            <person name="Grigoriev I."/>
            <person name="Longcore J.E."/>
            <person name="James T.Y."/>
        </authorList>
    </citation>
    <scope>NUCLEOTIDE SEQUENCE</scope>
    <source>
        <strain evidence="15">JEL0318</strain>
    </source>
</reference>
<dbReference type="GO" id="GO:0005634">
    <property type="term" value="C:nucleus"/>
    <property type="evidence" value="ECO:0007669"/>
    <property type="project" value="UniProtKB-SubCell"/>
</dbReference>
<dbReference type="GO" id="GO:0008270">
    <property type="term" value="F:zinc ion binding"/>
    <property type="evidence" value="ECO:0007669"/>
    <property type="project" value="UniProtKB-KW"/>
</dbReference>
<evidence type="ECO:0000256" key="12">
    <source>
        <dbReference type="RuleBase" id="RU367080"/>
    </source>
</evidence>
<name>A0AAD5SCI4_9FUNG</name>
<dbReference type="EC" id="3.1.3.16" evidence="12"/>
<dbReference type="GO" id="GO:0005737">
    <property type="term" value="C:cytoplasm"/>
    <property type="evidence" value="ECO:0007669"/>
    <property type="project" value="TreeGrafter"/>
</dbReference>
<comment type="catalytic activity">
    <reaction evidence="10 12">
        <text>O-phospho-L-threonyl-[protein] + H2O = L-threonyl-[protein] + phosphate</text>
        <dbReference type="Rhea" id="RHEA:47004"/>
        <dbReference type="Rhea" id="RHEA-COMP:11060"/>
        <dbReference type="Rhea" id="RHEA-COMP:11605"/>
        <dbReference type="ChEBI" id="CHEBI:15377"/>
        <dbReference type="ChEBI" id="CHEBI:30013"/>
        <dbReference type="ChEBI" id="CHEBI:43474"/>
        <dbReference type="ChEBI" id="CHEBI:61977"/>
        <dbReference type="EC" id="3.1.3.16"/>
    </reaction>
</comment>
<evidence type="ECO:0000313" key="15">
    <source>
        <dbReference type="EMBL" id="KAJ3052257.1"/>
    </source>
</evidence>
<feature type="compositionally biased region" description="Basic and acidic residues" evidence="13">
    <location>
        <begin position="251"/>
        <end position="269"/>
    </location>
</feature>
<dbReference type="PROSITE" id="PS51479">
    <property type="entry name" value="ZF_RTR1"/>
    <property type="match status" value="1"/>
</dbReference>
<comment type="subcellular location">
    <subcellularLocation>
        <location evidence="1 12">Nucleus</location>
    </subcellularLocation>
</comment>
<evidence type="ECO:0000313" key="16">
    <source>
        <dbReference type="Proteomes" id="UP001212841"/>
    </source>
</evidence>
<evidence type="ECO:0000256" key="9">
    <source>
        <dbReference type="ARBA" id="ARBA00047761"/>
    </source>
</evidence>
<gene>
    <name evidence="15" type="primary">RPAP2</name>
    <name evidence="15" type="ORF">HK097_006621</name>
</gene>
<dbReference type="PANTHER" id="PTHR14732:SF0">
    <property type="entry name" value="RNA POLYMERASE II SUBUNIT B1 CTD PHOSPHATASE RPAP2-RELATED"/>
    <property type="match status" value="1"/>
</dbReference>
<keyword evidence="8 12" id="KW-0539">Nucleus</keyword>
<sequence>MNGPHGPSPLSGRTSTTPSSMSASVKTRVRPTQNRTKKKQLTPRQIEMAKSLKTRKEWDDRVFEWQQRLFDGAVDSEVLAEAALYLRPQDYDEVVIERAAEKLCGYPLCQQATKERKGKYKISVKEGKVYDITELYNYCSSQCMAASKFLNAQLLPDPAYMRNFEAMQPVDIVPLGISTSDIQKSSETPTATPLSKDELLANYVQSLLSALPSDLSGPSISVRENGDTSSPPPDPAGDASNIEGFKADYNPQKRKDPPPSIARPERPNKDSLTMKNTVVEVQKQLGSLSLHKPISQTTPQITLAHPTNLRPASPPTGPAAPHRPILTPPSTSSSDSEGPGGTWLVPSNKRPKPTLNLFGKTTTNLSNMVTGRTRDFV</sequence>
<feature type="region of interest" description="Disordered" evidence="13">
    <location>
        <begin position="214"/>
        <end position="275"/>
    </location>
</feature>
<feature type="non-terminal residue" evidence="15">
    <location>
        <position position="1"/>
    </location>
</feature>
<keyword evidence="4 12" id="KW-0863">Zinc-finger</keyword>
<keyword evidence="7 12" id="KW-0904">Protein phosphatase</keyword>
<dbReference type="Proteomes" id="UP001212841">
    <property type="component" value="Unassembled WGS sequence"/>
</dbReference>
<dbReference type="AlphaFoldDB" id="A0AAD5SCI4"/>
<feature type="compositionally biased region" description="Polar residues" evidence="13">
    <location>
        <begin position="11"/>
        <end position="34"/>
    </location>
</feature>
<evidence type="ECO:0000256" key="11">
    <source>
        <dbReference type="PROSITE-ProRule" id="PRU00812"/>
    </source>
</evidence>
<keyword evidence="6 12" id="KW-0862">Zinc</keyword>
<evidence type="ECO:0000256" key="6">
    <source>
        <dbReference type="ARBA" id="ARBA00022833"/>
    </source>
</evidence>
<dbReference type="InterPro" id="IPR039693">
    <property type="entry name" value="Rtr1/RPAP2"/>
</dbReference>
<feature type="region of interest" description="Disordered" evidence="13">
    <location>
        <begin position="1"/>
        <end position="42"/>
    </location>
</feature>
<protein>
    <recommendedName>
        <fullName evidence="12">RNA polymerase II subunit B1 CTD phosphatase RPAP2 homolog</fullName>
        <ecNumber evidence="12">3.1.3.16</ecNumber>
    </recommendedName>
</protein>
<accession>A0AAD5SCI4</accession>
<dbReference type="EMBL" id="JADGJD010000310">
    <property type="protein sequence ID" value="KAJ3052257.1"/>
    <property type="molecule type" value="Genomic_DNA"/>
</dbReference>
<evidence type="ECO:0000256" key="7">
    <source>
        <dbReference type="ARBA" id="ARBA00022912"/>
    </source>
</evidence>
<dbReference type="Gene3D" id="1.25.40.820">
    <property type="match status" value="1"/>
</dbReference>
<evidence type="ECO:0000256" key="13">
    <source>
        <dbReference type="SAM" id="MobiDB-lite"/>
    </source>
</evidence>
<dbReference type="Pfam" id="PF04181">
    <property type="entry name" value="RPAP2_Rtr1"/>
    <property type="match status" value="1"/>
</dbReference>